<evidence type="ECO:0000256" key="2">
    <source>
        <dbReference type="ARBA" id="ARBA00012552"/>
    </source>
</evidence>
<keyword evidence="7" id="KW-0347">Helicase</keyword>
<dbReference type="InterPro" id="IPR011545">
    <property type="entry name" value="DEAD/DEAH_box_helicase_dom"/>
</dbReference>
<feature type="region of interest" description="Disordered" evidence="12">
    <location>
        <begin position="3031"/>
        <end position="3051"/>
    </location>
</feature>
<dbReference type="Pfam" id="PF00271">
    <property type="entry name" value="Helicase_C"/>
    <property type="match status" value="1"/>
</dbReference>
<dbReference type="GO" id="GO:0005524">
    <property type="term" value="F:ATP binding"/>
    <property type="evidence" value="ECO:0007669"/>
    <property type="project" value="UniProtKB-KW"/>
</dbReference>
<dbReference type="GO" id="GO:0003676">
    <property type="term" value="F:nucleic acid binding"/>
    <property type="evidence" value="ECO:0007669"/>
    <property type="project" value="InterPro"/>
</dbReference>
<dbReference type="CDD" id="cd17978">
    <property type="entry name" value="DEXHc_DHX33"/>
    <property type="match status" value="1"/>
</dbReference>
<feature type="region of interest" description="Disordered" evidence="12">
    <location>
        <begin position="876"/>
        <end position="939"/>
    </location>
</feature>
<dbReference type="PROSITE" id="PS51192">
    <property type="entry name" value="HELICASE_ATP_BIND_1"/>
    <property type="match status" value="1"/>
</dbReference>
<feature type="compositionally biased region" description="Basic and acidic residues" evidence="12">
    <location>
        <begin position="893"/>
        <end position="906"/>
    </location>
</feature>
<dbReference type="SMART" id="SM00490">
    <property type="entry name" value="HELICc"/>
    <property type="match status" value="1"/>
</dbReference>
<dbReference type="STRING" id="1054147.F4PTV7"/>
<comment type="catalytic activity">
    <reaction evidence="11">
        <text>ATP + H2O = ADP + phosphate + H(+)</text>
        <dbReference type="Rhea" id="RHEA:13065"/>
        <dbReference type="ChEBI" id="CHEBI:15377"/>
        <dbReference type="ChEBI" id="CHEBI:15378"/>
        <dbReference type="ChEBI" id="CHEBI:30616"/>
        <dbReference type="ChEBI" id="CHEBI:43474"/>
        <dbReference type="ChEBI" id="CHEBI:456216"/>
        <dbReference type="EC" id="3.6.4.13"/>
    </reaction>
</comment>
<gene>
    <name evidence="15" type="primary">vps13D</name>
    <name evidence="15" type="ORF">DFA_00805</name>
</gene>
<dbReference type="Gene3D" id="1.20.120.1080">
    <property type="match status" value="1"/>
</dbReference>
<dbReference type="GO" id="GO:0008380">
    <property type="term" value="P:RNA splicing"/>
    <property type="evidence" value="ECO:0007669"/>
    <property type="project" value="UniProtKB-KW"/>
</dbReference>
<evidence type="ECO:0000259" key="13">
    <source>
        <dbReference type="PROSITE" id="PS51192"/>
    </source>
</evidence>
<comment type="function">
    <text evidence="10">Mediates the transfer of lipids between membranes at organelle contact sites.</text>
</comment>
<dbReference type="Pfam" id="PF25037">
    <property type="entry name" value="VPS13_C"/>
    <property type="match status" value="1"/>
</dbReference>
<dbReference type="GO" id="GO:0003724">
    <property type="term" value="F:RNA helicase activity"/>
    <property type="evidence" value="ECO:0007669"/>
    <property type="project" value="UniProtKB-EC"/>
</dbReference>
<dbReference type="InterPro" id="IPR027417">
    <property type="entry name" value="P-loop_NTPase"/>
</dbReference>
<dbReference type="EC" id="3.6.4.13" evidence="2"/>
<dbReference type="PANTHER" id="PTHR16166:SF138">
    <property type="entry name" value="INTERMEMBRANE LIPID TRANSFER PROTEIN VPS13D"/>
    <property type="match status" value="1"/>
</dbReference>
<dbReference type="PROSITE" id="PS00690">
    <property type="entry name" value="DEAH_ATP_HELICASE"/>
    <property type="match status" value="1"/>
</dbReference>
<evidence type="ECO:0000256" key="7">
    <source>
        <dbReference type="ARBA" id="ARBA00022806"/>
    </source>
</evidence>
<dbReference type="CDD" id="cd18791">
    <property type="entry name" value="SF2_C_RHA"/>
    <property type="match status" value="1"/>
</dbReference>
<dbReference type="GO" id="GO:0016787">
    <property type="term" value="F:hydrolase activity"/>
    <property type="evidence" value="ECO:0007669"/>
    <property type="project" value="UniProtKB-KW"/>
</dbReference>
<evidence type="ECO:0000256" key="11">
    <source>
        <dbReference type="ARBA" id="ARBA00047984"/>
    </source>
</evidence>
<feature type="region of interest" description="Disordered" evidence="12">
    <location>
        <begin position="1325"/>
        <end position="1352"/>
    </location>
</feature>
<keyword evidence="8" id="KW-0067">ATP-binding</keyword>
<evidence type="ECO:0000313" key="15">
    <source>
        <dbReference type="EMBL" id="EGG20936.1"/>
    </source>
</evidence>
<dbReference type="Gene3D" id="3.40.50.300">
    <property type="entry name" value="P-loop containing nucleotide triphosphate hydrolases"/>
    <property type="match status" value="2"/>
</dbReference>
<feature type="compositionally biased region" description="Low complexity" evidence="12">
    <location>
        <begin position="742"/>
        <end position="764"/>
    </location>
</feature>
<dbReference type="KEGG" id="dfa:DFA_00805"/>
<dbReference type="InterPro" id="IPR011709">
    <property type="entry name" value="DEAD-box_helicase_OB_fold"/>
</dbReference>
<dbReference type="SUPFAM" id="SSF52540">
    <property type="entry name" value="P-loop containing nucleoside triphosphate hydrolases"/>
    <property type="match status" value="1"/>
</dbReference>
<feature type="compositionally biased region" description="Low complexity" evidence="12">
    <location>
        <begin position="1702"/>
        <end position="1712"/>
    </location>
</feature>
<keyword evidence="4" id="KW-0507">mRNA processing</keyword>
<feature type="compositionally biased region" description="Low complexity" evidence="12">
    <location>
        <begin position="1238"/>
        <end position="1259"/>
    </location>
</feature>
<evidence type="ECO:0000256" key="3">
    <source>
        <dbReference type="ARBA" id="ARBA00022448"/>
    </source>
</evidence>
<evidence type="ECO:0000256" key="9">
    <source>
        <dbReference type="ARBA" id="ARBA00023187"/>
    </source>
</evidence>
<keyword evidence="5" id="KW-0547">Nucleotide-binding</keyword>
<dbReference type="Pfam" id="PF07717">
    <property type="entry name" value="OB_NTP_bind"/>
    <property type="match status" value="1"/>
</dbReference>
<dbReference type="InterPro" id="IPR001650">
    <property type="entry name" value="Helicase_C-like"/>
</dbReference>
<dbReference type="InterPro" id="IPR002464">
    <property type="entry name" value="DNA/RNA_helicase_DEAH_CS"/>
</dbReference>
<feature type="region of interest" description="Disordered" evidence="12">
    <location>
        <begin position="738"/>
        <end position="764"/>
    </location>
</feature>
<feature type="domain" description="Helicase ATP-binding" evidence="13">
    <location>
        <begin position="88"/>
        <end position="251"/>
    </location>
</feature>
<dbReference type="InterPro" id="IPR007502">
    <property type="entry name" value="Helicase-assoc_dom"/>
</dbReference>
<dbReference type="GO" id="GO:0006623">
    <property type="term" value="P:protein targeting to vacuole"/>
    <property type="evidence" value="ECO:0007669"/>
    <property type="project" value="TreeGrafter"/>
</dbReference>
<dbReference type="OrthoDB" id="428159at2759"/>
<dbReference type="PANTHER" id="PTHR16166">
    <property type="entry name" value="VACUOLAR PROTEIN SORTING-ASSOCIATED PROTEIN VPS13"/>
    <property type="match status" value="1"/>
</dbReference>
<feature type="region of interest" description="Disordered" evidence="12">
    <location>
        <begin position="1701"/>
        <end position="1742"/>
    </location>
</feature>
<proteinExistence type="predicted"/>
<dbReference type="InterPro" id="IPR026854">
    <property type="entry name" value="VPS13_N"/>
</dbReference>
<reference evidence="16" key="1">
    <citation type="journal article" date="2011" name="Genome Res.">
        <title>Phylogeny-wide analysis of social amoeba genomes highlights ancient origins for complex intercellular communication.</title>
        <authorList>
            <person name="Heidel A.J."/>
            <person name="Lawal H.M."/>
            <person name="Felder M."/>
            <person name="Schilde C."/>
            <person name="Helps N.R."/>
            <person name="Tunggal B."/>
            <person name="Rivero F."/>
            <person name="John U."/>
            <person name="Schleicher M."/>
            <person name="Eichinger L."/>
            <person name="Platzer M."/>
            <person name="Noegel A.A."/>
            <person name="Schaap P."/>
            <person name="Gloeckner G."/>
        </authorList>
    </citation>
    <scope>NUCLEOTIDE SEQUENCE [LARGE SCALE GENOMIC DNA]</scope>
    <source>
        <strain evidence="16">SH3</strain>
    </source>
</reference>
<evidence type="ECO:0000256" key="12">
    <source>
        <dbReference type="SAM" id="MobiDB-lite"/>
    </source>
</evidence>
<evidence type="ECO:0000259" key="14">
    <source>
        <dbReference type="PROSITE" id="PS51194"/>
    </source>
</evidence>
<feature type="compositionally biased region" description="Basic and acidic residues" evidence="12">
    <location>
        <begin position="1172"/>
        <end position="1218"/>
    </location>
</feature>
<evidence type="ECO:0000256" key="5">
    <source>
        <dbReference type="ARBA" id="ARBA00022741"/>
    </source>
</evidence>
<evidence type="ECO:0000256" key="4">
    <source>
        <dbReference type="ARBA" id="ARBA00022664"/>
    </source>
</evidence>
<dbReference type="FunFam" id="3.40.50.300:FF:000767">
    <property type="entry name" value="Putative ATP-dependent RNA helicase DHX35"/>
    <property type="match status" value="1"/>
</dbReference>
<dbReference type="Pfam" id="PF00270">
    <property type="entry name" value="DEAD"/>
    <property type="match status" value="1"/>
</dbReference>
<feature type="domain" description="Helicase C-terminal" evidence="14">
    <location>
        <begin position="276"/>
        <end position="455"/>
    </location>
</feature>
<dbReference type="Pfam" id="PF12624">
    <property type="entry name" value="VPS13_N"/>
    <property type="match status" value="1"/>
</dbReference>
<dbReference type="Proteomes" id="UP000007797">
    <property type="component" value="Unassembled WGS sequence"/>
</dbReference>
<feature type="compositionally biased region" description="Pro residues" evidence="12">
    <location>
        <begin position="1"/>
        <end position="11"/>
    </location>
</feature>
<organism evidence="15 16">
    <name type="scientific">Cavenderia fasciculata</name>
    <name type="common">Slime mold</name>
    <name type="synonym">Dictyostelium fasciculatum</name>
    <dbReference type="NCBI Taxonomy" id="261658"/>
    <lineage>
        <taxon>Eukaryota</taxon>
        <taxon>Amoebozoa</taxon>
        <taxon>Evosea</taxon>
        <taxon>Eumycetozoa</taxon>
        <taxon>Dictyostelia</taxon>
        <taxon>Acytosteliales</taxon>
        <taxon>Cavenderiaceae</taxon>
        <taxon>Cavenderia</taxon>
    </lineage>
</organism>
<evidence type="ECO:0000313" key="16">
    <source>
        <dbReference type="Proteomes" id="UP000007797"/>
    </source>
</evidence>
<dbReference type="FunFam" id="1.20.120.1080:FF:000001">
    <property type="entry name" value="Pre-mRNA-splicing factor ATP-dependent RNA helicase"/>
    <property type="match status" value="1"/>
</dbReference>
<dbReference type="InterPro" id="IPR056748">
    <property type="entry name" value="VPS13-like_C"/>
</dbReference>
<feature type="compositionally biased region" description="Low complexity" evidence="12">
    <location>
        <begin position="1720"/>
        <end position="1737"/>
    </location>
</feature>
<dbReference type="InterPro" id="IPR048333">
    <property type="entry name" value="HA2_WH"/>
</dbReference>
<feature type="compositionally biased region" description="Low complexity" evidence="12">
    <location>
        <begin position="876"/>
        <end position="892"/>
    </location>
</feature>
<evidence type="ECO:0000256" key="8">
    <source>
        <dbReference type="ARBA" id="ARBA00022840"/>
    </source>
</evidence>
<dbReference type="SMART" id="SM00847">
    <property type="entry name" value="HA2"/>
    <property type="match status" value="1"/>
</dbReference>
<feature type="region of interest" description="Disordered" evidence="12">
    <location>
        <begin position="1"/>
        <end position="63"/>
    </location>
</feature>
<name>F4PTV7_CACFS</name>
<protein>
    <recommendedName>
        <fullName evidence="2">RNA helicase</fullName>
        <ecNumber evidence="2">3.6.4.13</ecNumber>
    </recommendedName>
</protein>
<dbReference type="InterPro" id="IPR026847">
    <property type="entry name" value="VPS13"/>
</dbReference>
<keyword evidence="6" id="KW-0378">Hydrolase</keyword>
<dbReference type="InterPro" id="IPR014001">
    <property type="entry name" value="Helicase_ATP-bd"/>
</dbReference>
<dbReference type="RefSeq" id="XP_004358786.1">
    <property type="nucleotide sequence ID" value="XM_004358729.1"/>
</dbReference>
<feature type="compositionally biased region" description="Low complexity" evidence="12">
    <location>
        <begin position="12"/>
        <end position="22"/>
    </location>
</feature>
<dbReference type="GO" id="GO:0045053">
    <property type="term" value="P:protein retention in Golgi apparatus"/>
    <property type="evidence" value="ECO:0007669"/>
    <property type="project" value="TreeGrafter"/>
</dbReference>
<dbReference type="Pfam" id="PF04408">
    <property type="entry name" value="WHD_HA2"/>
    <property type="match status" value="1"/>
</dbReference>
<keyword evidence="9" id="KW-0508">mRNA splicing</keyword>
<keyword evidence="3" id="KW-0813">Transport</keyword>
<dbReference type="OMA" id="LQRTKMV"/>
<feature type="compositionally biased region" description="Low complexity" evidence="12">
    <location>
        <begin position="53"/>
        <end position="62"/>
    </location>
</feature>
<feature type="compositionally biased region" description="Polar residues" evidence="12">
    <location>
        <begin position="37"/>
        <end position="52"/>
    </location>
</feature>
<sequence>MAPPNKKPSPTPTTSNTPQQQQNGKKKFTPNLIVKKQAQQQQPKINNNKDAASTTSTTSTTTKYKPVSQEILEQKIHLPVYSAREALIENIKNHPSVIIISETGTGKTTQIPQYLRESGFTKDGIVAITQPRRVAAISIAKRVSEEIGCELGTEVGYCVRFDDKTSPETRLKYMTDGMLVREAMIDPKLSKYSAIILDEAHERTLNTDILFALLKSIQSQRSSLKIIVMSATLDAELFSNYFNKAPILYIEGRQFPVRVYYTEETQKDYVDAALVTVLQIHVNEKNDDQDGNGGDILVFLTGREEIEALERLMVERIPRLPPDSRQLIVCPIYSALPQEQQMKVFERTPAGSRKVVIATNIAETSLTINGIRYVVDTGVAKTRIYNSKIGLDTLTVRPISQASAKQRSGRAGREFAGKCYRLYTEDLYEQLDMSSIAEIRRSSIAMLILQLKTIGIDDVLSFDFLERPPLETVQQSLELLYCLDALDSDGNLSPLGKKMSSFPLEPMYSKTLIMSEKFECMEEVLIIISMLSVESIFFSPKEKQKELEIVKRLFFSPEGDHLTLLNVFREYQKVNGNQQWCYDHFINAKSMVKVVSVFEQLLEYCTNSRMKISSCGEETERIRRCFITGFFLNIASLQPDGKYKTMADHREIFVHPTSFMFGMTPSHILYNELSITSKPFIRNITVIEPTWLPELVPKYYANKENQEENEVVKEEINNNNTNNDDIKLTVNKNKKSQLLQQPNNINNRNTNTTAPTPNNNNNNNKKNIRRIVVAIIMVFEGVIAEVIDRFLGSFLQEVTKKQLKIGLFGGNVVLKNIEVKPEAFRAFDLPIQVNRGVVGRLIVKVPWTSLKSESVVIQLEDIYIFASAAQQSSAFSSSSSSSFSTTSNISKIGQKEKEKEKEKDSSIDSSASSIDDAQLQDGTNGIVDPNAPPTKKKKDSFKEKLISKIINNLQIVVEKLHIRYEHPISDNQLVAVGVCLDKIFVQSADDKWVPTFIADGSNDQSSATANAAAAAAAAAQSTPSTSTSMNKLAEVSNISIYVDHLQPLQSLSKLATKELSSHLRESIPSAKDNKGHHMLLDPLCASLKLQLHQSSNASILQNNITKIDIVTVIEEIGLSLEPKQYSSLLSLLESLSEFVNEFKEEQNQSSKSAFETLIKKTVALKDLKKKKMMDPESEKKKEDLKKKKQEKRDKKEKEKKEKEEAKKKKKKELKDKKSTSKSSSLVVSPVLSAGGGDSPSISRSNSNNNLTNLTNMSDTSETDDDEDETIMDSLEDDDHHTSIKPGLVFDVETSTMTSLSSPSDITSPIFEKPSSEILKQQLYDTIGYTSPPPPSTTLSPLTTSDQPSNTLPKQGKEICLDVIINTIHIQLKSDNGNEGPLIYGDISGIKVKLIKRQDIMQLKADLGSIRLSGLWIQNEHFPDMISSGMSKNFLSFQMQMMNLVQSPTVISTTATPPKRKITIGIQVEPMYFVLNTMAILRYMQLLAPSHQIDLSGFSHGGSSKKKSKSKGDKIVELDISAASPTLIIPIQHDDIQTESSIFIIDLGKVTMNSRDSDSYQFQLDNMTSILTKSPMQSNNKGNNKEQVIPFNLEPELDKEDESEEEKKMINKTQLWCLKQQEIGLPVFNTCIDVVLHKRNADQDPMKVPRIHMTALIQDMTVYFSPFTFYQIRMFSHLLTIEIERVEQAVQHSFQFKLQQSINNNSNNNNNSNVKSQSTTPISSPNLIINNNNGSPDNQTRPPVDFKFSATVNNAKVIITNLINQQNNNDKPQDVILQGHFRDLWVTIEKSKSRLDGDFGAGSLQVYQEEYYDQDPYLVLTSITGGPNNNQSFVHGILLAKISEPKQDEILGPKLTELTLDTSAIYGNVHPQVLGNLIELIQMIVLVNKKVINTVIDKVPKSKKSGRLNQLNLQIPCKGVTVDIRPTESDRRLLASFSVTDPIVNLVKKNVNSFMELWFTVNSFSMQDMSLTDPIRYKEEYKRVISTVRDNQPNEPWVKFKYSVNKVERAIEAHMQKITIIALPCFMTMAKDYLLDLFQYLPMLFSKGAGKIERVKSGKPRKFLKLTINVQVPTILLPKDESSNHQLCIQLGTLEMSNQSIKKKVSKSKQEVKELQMEKLTIQMRGFNISQKYFDSSSVIDIMEPFSVNLSLANIVDPAFHTSTNIDCSKLDINIGLSPIVFNLNGQQDIIDQMTTVFCLLPLIKDFKTEMKCLRNSFKPAAIVSSTSPVLLKQQLNQSIKMIASTSSPLRFSASSPLRFLPSLANQSNSLQKLSLNQQLSNNNNNISPTLSSVYTKLSLSIHIGAFRIDMPSISMSFTISDTNLNLSVQSNQQLSSNLGIGKLHMDYYHQDQQAPRQIISMKDSSVLNTLEMTFNNNTQQINSQLNNSGGGGKNNIPFDSELCLKLQQIQIILDYDFLNILFGFITPILDLVFQNSNQQQQQKLLLQQQQQQNSSSSLQSSNSFLLNSSMNGIFKSSTELLNSSLSSSSSSVGGRNRTLKRDKSMVMQFIDTNSPTMKRKMSLKQPNTKSSSSSSSTRIKLSIQLQSPKVIITLNQMDILMIDFGKINLDNLYYSKYYSQLSSSNEVMLNYESMEIELSQLNIQSVHLASHTNNQILSDVNVVLSIDLLVESPPEGSNLPLQHLNLLCKSIQIMVTHQDYQFLLETSMKYLLLYKSILDPVLVKQKEMKKLLKQQKSQQKVQSMTRRTEVSIFLNELRFSLNQTETSPLLSLIINDVKGNVLVDGQDVTLDTLIRSLRIMDTATDTSKTQFADLVCSKNITTFGGSLKESLHLSTNQFKPPQHQQQMLDLPVISLHMTIDKQNNSLDIQSTLDRLRIYIAPVIVFQMMDFIMQPQQTILAPYKKQLTDLKNQHKKTTIKSSSSSSKRSINVDANISKLKILLVENPQSIDSNLVIAKLSATMTFSDKLGCNRSISSQLSQFQAFSFRHSIAGVSSSRVASLIDPVNIQANINMLTAKSQDPSQKSSQVIEIKLILDPLNFFISYHDIILLTSIAGQLVTSINLNDHLIKKKKKNNNNNNNNDPTPSSSSSTTSSSKIIYLMIQSPQLGITLINDYMDQNIPLLDLSLYHLHVEMQEIQKVMTISIRSNILADYFNNNRMAFEPLIESWNFSCAITKAKNPKLSLIFKSTQTLNLNLGYGFAHSFLTNFNSIQSDLLNTIPFIKSLFKKKKKKEEKENEDLSISSSLVSMDDLPKINISSSSPTLGETANNIIRTNSSSNLKKTTFLEPETSTSSTSKKASPLLQTISIRKLTSSFHPYWIVNKTGIDIEYQVVEKVPSTPPTSPVLLNQSRLFDELGSSTTSSSFQHDHLNRSTSIPILLENESKQPVQLDPRLLLAVKSSRDFRGFKQEASGSLDNGPFIAIKLSHRSPFSIPIPVGKVGITTIQINNRKILFEVGWNEDGSKLVTIRSNIIIKNSTTLNLELKFINNIKSQNGSSQQSNGGSLLPKIIFPNEEYIVPLQYINSNKKLSILPNMDQGVEYRHKENLSNLYKISTCHLINQRNNNSNNNSSSSSSSFNIYPSITLVMTTNLNSKPIEVKEEIVNEQIDEMIQDHVFKNINNIKNNIQNINQNIRGKKSTTKSPTTNQDDEVQIEESSSPLSQSLEYILDEESNIVVNILPPIQFENLLPCPLGLIFPTSIPKRNMVFKVESQKSLSVYCQDPRNSVQLMMTDVPGFNAQYFLLVDCSKNSEPVVRSSIRFQDEQEQMKPLNIMIGNKEMIENAKIPQVLTNVVEEHLPAAANLKSKHQPKLDKKKNCHIDAAMVLYHSSKLMLKLPNHKWSNSISLERGGTGGNVTTLYCEDELSTGELNFRANITLGKGNLQRTKMVTIDYQYIFVNCTPFPILIRQIDNNQNNQNNQNQNNNNLNSSYRIESGSKVPFNWSNKYETRYVQIKFDDDQYSWSGSFSIDEVVTMTIKIRNWTNSMAPYLARVDINVGTGLVMIGEENTSHPPFRIENNTPRTIKYYQSGYSIQDVLGPYQSTAYSWDETMSTRILVVDLGEQQQQQVVKFNIMKIKSFKPIKIGSNTIYSHVNVDGPTRVLYLTYEDPNSNNNSNEQSGDLEIGQLDLSLELAGIGISVIDHHPKELLYISLKNGISMEFSQSNFYSKLELIVSHFQIDNQLINADQPVLFYATPNVFNNSLNNQISKPFLHFSFVKNQQNKGLIFKKKLFKKDKDQNEMDDNNQNQNYDNNFIHLKEIKRFKTSLKSSKMIYTKLLLLHPIKVLLSFSFVRDGFIGQSQSEVVGILLEVLGISFSLERTAICLNSLMLEHPFLSKKSLISRIKKHYTMQSLNQLYKVIGSSDTLGNPVGLFNHLSTGVKDFFYEPAMGLVTSPKDFGKGLAKGSISLVKNSVYGLFNTLTKVSGAVGKGVSLLSFDEQYLRNRQRLSQKKARHALEGMAYGFKGLGKGVLDGVTGLVIKPVEGAQQQGVEGFAKGMVKGIVGLPIKPVVGAFDLATRTTEGIRNTTNLFQEAYRVRPPRFFGKEHILVEYNFDQSEGGFILLSTYKGTYKSDRYIAHFRLSKFIAVVTNQRLLCVRPTRSRYSFRWQVPLENIKSVSSVIDQGLLLTFDHLQKISMVVDYRSQFLVPIANDNDQLVQLELLLKDTIKNFK</sequence>
<dbReference type="GO" id="GO:0006397">
    <property type="term" value="P:mRNA processing"/>
    <property type="evidence" value="ECO:0007669"/>
    <property type="project" value="UniProtKB-KW"/>
</dbReference>
<feature type="region of interest" description="Disordered" evidence="12">
    <location>
        <begin position="2517"/>
        <end position="2537"/>
    </location>
</feature>
<feature type="compositionally biased region" description="Low complexity" evidence="12">
    <location>
        <begin position="907"/>
        <end position="916"/>
    </location>
</feature>
<accession>F4PTV7</accession>
<feature type="region of interest" description="Disordered" evidence="12">
    <location>
        <begin position="1169"/>
        <end position="1267"/>
    </location>
</feature>
<dbReference type="GeneID" id="14874024"/>
<evidence type="ECO:0000256" key="10">
    <source>
        <dbReference type="ARBA" id="ARBA00033718"/>
    </source>
</evidence>
<feature type="region of interest" description="Disordered" evidence="12">
    <location>
        <begin position="3593"/>
        <end position="3616"/>
    </location>
</feature>
<dbReference type="GO" id="GO:0016020">
    <property type="term" value="C:membrane"/>
    <property type="evidence" value="ECO:0007669"/>
    <property type="project" value="UniProtKB-SubCell"/>
</dbReference>
<dbReference type="PROSITE" id="PS51194">
    <property type="entry name" value="HELICASE_CTER"/>
    <property type="match status" value="1"/>
</dbReference>
<evidence type="ECO:0000256" key="6">
    <source>
        <dbReference type="ARBA" id="ARBA00022801"/>
    </source>
</evidence>
<evidence type="ECO:0000256" key="1">
    <source>
        <dbReference type="ARBA" id="ARBA00004170"/>
    </source>
</evidence>
<dbReference type="EMBL" id="GL883010">
    <property type="protein sequence ID" value="EGG20936.1"/>
    <property type="molecule type" value="Genomic_DNA"/>
</dbReference>
<dbReference type="FunFam" id="3.40.50.300:FF:000750">
    <property type="entry name" value="Putative ATP-dependent RNA helicase DHX33"/>
    <property type="match status" value="1"/>
</dbReference>
<feature type="compositionally biased region" description="Low complexity" evidence="12">
    <location>
        <begin position="3035"/>
        <end position="3051"/>
    </location>
</feature>
<keyword evidence="16" id="KW-1185">Reference proteome</keyword>
<dbReference type="SMART" id="SM00487">
    <property type="entry name" value="DEXDc"/>
    <property type="match status" value="1"/>
</dbReference>
<dbReference type="Pfam" id="PF21010">
    <property type="entry name" value="HA2_C"/>
    <property type="match status" value="1"/>
</dbReference>
<comment type="subcellular location">
    <subcellularLocation>
        <location evidence="1">Membrane</location>
        <topology evidence="1">Peripheral membrane protein</topology>
    </subcellularLocation>
</comment>